<name>A0A432VXH1_9GAMM</name>
<accession>A0A432VXH1</accession>
<feature type="chain" id="PRO_5019219009" description="SIMPL domain-containing protein" evidence="1">
    <location>
        <begin position="33"/>
        <end position="249"/>
    </location>
</feature>
<dbReference type="AlphaFoldDB" id="A0A432VXH1"/>
<evidence type="ECO:0000313" key="2">
    <source>
        <dbReference type="EMBL" id="RUO21403.1"/>
    </source>
</evidence>
<dbReference type="PANTHER" id="PTHR34387:SF2">
    <property type="entry name" value="SLR1258 PROTEIN"/>
    <property type="match status" value="1"/>
</dbReference>
<dbReference type="Gene3D" id="3.30.110.170">
    <property type="entry name" value="Protein of unknown function (DUF541), domain 1"/>
    <property type="match status" value="1"/>
</dbReference>
<gene>
    <name evidence="2" type="ORF">CWE06_00605</name>
</gene>
<dbReference type="EMBL" id="PIPI01000001">
    <property type="protein sequence ID" value="RUO21403.1"/>
    <property type="molecule type" value="Genomic_DNA"/>
</dbReference>
<sequence length="249" mass="27300">MECLSAAVSITRRKVMKQRLVVLLGLALPLLAACQPVSQSETTSETAYIEVQGTGVALAVPDRVSMVFVIEAEGDDLVALKQQVDRTTVSMLDLFTAMDIPRQQIRSWQVSVQPQYHYLERERVFAGYSVSRDLQVTFDEVDRFDEILDTALQAGIGNLSRVNFSVSEPAPLHAEARAAAIEHARSKAEQMATLAGRKLGPAVQVREQGGHAERILVTGSRMMAADTSATEAGEQEIRAQVFIRFALVD</sequence>
<dbReference type="InterPro" id="IPR052022">
    <property type="entry name" value="26kDa_periplasmic_antigen"/>
</dbReference>
<evidence type="ECO:0008006" key="4">
    <source>
        <dbReference type="Google" id="ProtNLM"/>
    </source>
</evidence>
<comment type="caution">
    <text evidence="2">The sequence shown here is derived from an EMBL/GenBank/DDBJ whole genome shotgun (WGS) entry which is preliminary data.</text>
</comment>
<protein>
    <recommendedName>
        <fullName evidence="4">SIMPL domain-containing protein</fullName>
    </recommendedName>
</protein>
<proteinExistence type="predicted"/>
<keyword evidence="3" id="KW-1185">Reference proteome</keyword>
<dbReference type="PANTHER" id="PTHR34387">
    <property type="entry name" value="SLR1258 PROTEIN"/>
    <property type="match status" value="1"/>
</dbReference>
<dbReference type="Gene3D" id="3.30.70.2970">
    <property type="entry name" value="Protein of unknown function (DUF541), domain 2"/>
    <property type="match status" value="1"/>
</dbReference>
<feature type="signal peptide" evidence="1">
    <location>
        <begin position="1"/>
        <end position="32"/>
    </location>
</feature>
<dbReference type="Pfam" id="PF04402">
    <property type="entry name" value="SIMPL"/>
    <property type="match status" value="1"/>
</dbReference>
<organism evidence="2 3">
    <name type="scientific">Aliidiomarina haloalkalitolerans</name>
    <dbReference type="NCBI Taxonomy" id="859059"/>
    <lineage>
        <taxon>Bacteria</taxon>
        <taxon>Pseudomonadati</taxon>
        <taxon>Pseudomonadota</taxon>
        <taxon>Gammaproteobacteria</taxon>
        <taxon>Alteromonadales</taxon>
        <taxon>Idiomarinaceae</taxon>
        <taxon>Aliidiomarina</taxon>
    </lineage>
</organism>
<keyword evidence="1" id="KW-0732">Signal</keyword>
<evidence type="ECO:0000256" key="1">
    <source>
        <dbReference type="SAM" id="SignalP"/>
    </source>
</evidence>
<dbReference type="InterPro" id="IPR007497">
    <property type="entry name" value="SIMPL/DUF541"/>
</dbReference>
<evidence type="ECO:0000313" key="3">
    <source>
        <dbReference type="Proteomes" id="UP000288212"/>
    </source>
</evidence>
<dbReference type="GO" id="GO:0006974">
    <property type="term" value="P:DNA damage response"/>
    <property type="evidence" value="ECO:0007669"/>
    <property type="project" value="TreeGrafter"/>
</dbReference>
<dbReference type="Proteomes" id="UP000288212">
    <property type="component" value="Unassembled WGS sequence"/>
</dbReference>
<reference evidence="2 3" key="1">
    <citation type="journal article" date="2011" name="Front. Microbiol.">
        <title>Genomic signatures of strain selection and enhancement in Bacillus atrophaeus var. globigii, a historical biowarfare simulant.</title>
        <authorList>
            <person name="Gibbons H.S."/>
            <person name="Broomall S.M."/>
            <person name="McNew L.A."/>
            <person name="Daligault H."/>
            <person name="Chapman C."/>
            <person name="Bruce D."/>
            <person name="Karavis M."/>
            <person name="Krepps M."/>
            <person name="McGregor P.A."/>
            <person name="Hong C."/>
            <person name="Park K.H."/>
            <person name="Akmal A."/>
            <person name="Feldman A."/>
            <person name="Lin J.S."/>
            <person name="Chang W.E."/>
            <person name="Higgs B.W."/>
            <person name="Demirev P."/>
            <person name="Lindquist J."/>
            <person name="Liem A."/>
            <person name="Fochler E."/>
            <person name="Read T.D."/>
            <person name="Tapia R."/>
            <person name="Johnson S."/>
            <person name="Bishop-Lilly K.A."/>
            <person name="Detter C."/>
            <person name="Han C."/>
            <person name="Sozhamannan S."/>
            <person name="Rosenzweig C.N."/>
            <person name="Skowronski E.W."/>
        </authorList>
    </citation>
    <scope>NUCLEOTIDE SEQUENCE [LARGE SCALE GENOMIC DNA]</scope>
    <source>
        <strain evidence="2 3">AK5</strain>
    </source>
</reference>